<dbReference type="Gene3D" id="3.40.50.300">
    <property type="entry name" value="P-loop containing nucleotide triphosphate hydrolases"/>
    <property type="match status" value="1"/>
</dbReference>
<comment type="caution">
    <text evidence="1">The sequence shown here is derived from an EMBL/GenBank/DDBJ whole genome shotgun (WGS) entry which is preliminary data.</text>
</comment>
<proteinExistence type="predicted"/>
<dbReference type="InterPro" id="IPR027417">
    <property type="entry name" value="P-loop_NTPase"/>
</dbReference>
<evidence type="ECO:0000313" key="1">
    <source>
        <dbReference type="EMBL" id="GAA2137877.1"/>
    </source>
</evidence>
<keyword evidence="2" id="KW-1185">Reference proteome</keyword>
<evidence type="ECO:0000313" key="2">
    <source>
        <dbReference type="Proteomes" id="UP001500102"/>
    </source>
</evidence>
<evidence type="ECO:0008006" key="3">
    <source>
        <dbReference type="Google" id="ProtNLM"/>
    </source>
</evidence>
<organism evidence="1 2">
    <name type="scientific">Arthrobacter humicola</name>
    <dbReference type="NCBI Taxonomy" id="409291"/>
    <lineage>
        <taxon>Bacteria</taxon>
        <taxon>Bacillati</taxon>
        <taxon>Actinomycetota</taxon>
        <taxon>Actinomycetes</taxon>
        <taxon>Micrococcales</taxon>
        <taxon>Micrococcaceae</taxon>
        <taxon>Arthrobacter</taxon>
    </lineage>
</organism>
<gene>
    <name evidence="1" type="ORF">GCM10009825_23970</name>
</gene>
<reference evidence="2" key="1">
    <citation type="journal article" date="2019" name="Int. J. Syst. Evol. Microbiol.">
        <title>The Global Catalogue of Microorganisms (GCM) 10K type strain sequencing project: providing services to taxonomists for standard genome sequencing and annotation.</title>
        <authorList>
            <consortium name="The Broad Institute Genomics Platform"/>
            <consortium name="The Broad Institute Genome Sequencing Center for Infectious Disease"/>
            <person name="Wu L."/>
            <person name="Ma J."/>
        </authorList>
    </citation>
    <scope>NUCLEOTIDE SEQUENCE [LARGE SCALE GENOMIC DNA]</scope>
    <source>
        <strain evidence="2">JCM 15921</strain>
    </source>
</reference>
<accession>A0ABP5KZJ0</accession>
<name>A0ABP5KZJ0_9MICC</name>
<dbReference type="SUPFAM" id="SSF53795">
    <property type="entry name" value="PEP carboxykinase-like"/>
    <property type="match status" value="1"/>
</dbReference>
<protein>
    <recommendedName>
        <fullName evidence="3">Aldolase</fullName>
    </recommendedName>
</protein>
<dbReference type="EMBL" id="BAAAQB010000034">
    <property type="protein sequence ID" value="GAA2137877.1"/>
    <property type="molecule type" value="Genomic_DNA"/>
</dbReference>
<sequence>MTHPSPYTARCIICTLNHLTAGPRPQKAWIMSQSERDVKQPISASAGASFDVHGIVGIDVEAGTPGEPQLRDMFAPFLGDSSAPRRITVGGQISPISSQSHAEDAYRFTGDSLYIPADHVQIIETKDGYRVEGAGELLTSVIPLLDRLCVQEETAMIHAAVVDFRGSGVLLPAWGGVGKTSTVAKLVAMPDVRFMADDWAFMGAGGMLMGYAKPMFIKPHHRAIYPDMFRGTRKPLAPGWMTKPVAHLATAVHPVIVRYPKTAAFTRRWSPEHRMVQPEHVFGAQRISSAAPTQLAIFLERFDGADARLEARSAEWMTSRIVGNFHSELPMVSRRLVEALGATSLVPLEDHFGQKAAVVRRALEDVPCWLLRLPAAWSADQASDYIANLVRSKLDE</sequence>
<dbReference type="Proteomes" id="UP001500102">
    <property type="component" value="Unassembled WGS sequence"/>
</dbReference>